<dbReference type="RefSeq" id="XP_001301588.1">
    <property type="nucleotide sequence ID" value="XM_001301587.1"/>
</dbReference>
<dbReference type="PROSITE" id="PS50197">
    <property type="entry name" value="BEACH"/>
    <property type="match status" value="1"/>
</dbReference>
<dbReference type="SUPFAM" id="SSF50978">
    <property type="entry name" value="WD40 repeat-like"/>
    <property type="match status" value="1"/>
</dbReference>
<keyword evidence="4" id="KW-1185">Reference proteome</keyword>
<gene>
    <name evidence="3" type="ORF">TVAG_459730</name>
</gene>
<dbReference type="InterPro" id="IPR036372">
    <property type="entry name" value="BEACH_dom_sf"/>
</dbReference>
<dbReference type="CDD" id="cd06071">
    <property type="entry name" value="Beach"/>
    <property type="match status" value="1"/>
</dbReference>
<dbReference type="InterPro" id="IPR023362">
    <property type="entry name" value="PH-BEACH_dom"/>
</dbReference>
<dbReference type="SUPFAM" id="SSF81837">
    <property type="entry name" value="BEACH domain"/>
    <property type="match status" value="1"/>
</dbReference>
<dbReference type="SMR" id="A2G2F8"/>
<dbReference type="Gene3D" id="1.10.1540.10">
    <property type="entry name" value="BEACH domain"/>
    <property type="match status" value="1"/>
</dbReference>
<evidence type="ECO:0000313" key="3">
    <source>
        <dbReference type="EMBL" id="EAX88658.1"/>
    </source>
</evidence>
<proteinExistence type="predicted"/>
<evidence type="ECO:0000259" key="1">
    <source>
        <dbReference type="PROSITE" id="PS50197"/>
    </source>
</evidence>
<dbReference type="OrthoDB" id="241321at2759"/>
<dbReference type="Pfam" id="PF02138">
    <property type="entry name" value="Beach"/>
    <property type="match status" value="1"/>
</dbReference>
<dbReference type="KEGG" id="tva:4746319"/>
<dbReference type="VEuPathDB" id="TrichDB:TVAG_459730"/>
<evidence type="ECO:0000259" key="2">
    <source>
        <dbReference type="PROSITE" id="PS51783"/>
    </source>
</evidence>
<organism evidence="3 4">
    <name type="scientific">Trichomonas vaginalis (strain ATCC PRA-98 / G3)</name>
    <dbReference type="NCBI Taxonomy" id="412133"/>
    <lineage>
        <taxon>Eukaryota</taxon>
        <taxon>Metamonada</taxon>
        <taxon>Parabasalia</taxon>
        <taxon>Trichomonadida</taxon>
        <taxon>Trichomonadidae</taxon>
        <taxon>Trichomonas</taxon>
    </lineage>
</organism>
<dbReference type="InterPro" id="IPR000409">
    <property type="entry name" value="BEACH_dom"/>
</dbReference>
<dbReference type="Proteomes" id="UP000001542">
    <property type="component" value="Unassembled WGS sequence"/>
</dbReference>
<dbReference type="eggNOG" id="KOG1786">
    <property type="taxonomic scope" value="Eukaryota"/>
</dbReference>
<dbReference type="Gene3D" id="2.130.10.10">
    <property type="entry name" value="YVTN repeat-like/Quinoprotein amine dehydrogenase"/>
    <property type="match status" value="1"/>
</dbReference>
<dbReference type="InterPro" id="IPR036322">
    <property type="entry name" value="WD40_repeat_dom_sf"/>
</dbReference>
<reference evidence="3" key="1">
    <citation type="submission" date="2006-10" db="EMBL/GenBank/DDBJ databases">
        <authorList>
            <person name="Amadeo P."/>
            <person name="Zhao Q."/>
            <person name="Wortman J."/>
            <person name="Fraser-Liggett C."/>
            <person name="Carlton J."/>
        </authorList>
    </citation>
    <scope>NUCLEOTIDE SEQUENCE</scope>
    <source>
        <strain evidence="3">G3</strain>
    </source>
</reference>
<dbReference type="SMART" id="SM01026">
    <property type="entry name" value="Beach"/>
    <property type="match status" value="1"/>
</dbReference>
<sequence length="2040" mass="234985">MIITKKEFIDENIILLPLCSPVFIRYADNLRNNYKFMDAFKVLFSSFNHYTSNVAQYVIKSFRIAIMNEHGVDYIKQMIHVVFQSSPVKPGKISPFDVFFSTFTDLSSQLTKYFSGFDYDDFFADLKQRNDLPPSFLRFLIDLSEYFPFSTDMLWSYSVRHPFLLFTYISHLDFDHITKTWIAIFERMTSLPRTDQSLDWHITILLFFLSHTRSHPDLMKTFLAKKVHQWMISVLWSIRLESMSDRKNAFLAITLIFTRIDEIIARTLSANVVFKDLFDNYTDNKSNIDVIGKIILWILIPNQAFPFHNQLRNEVLVSNNVGISMTFTKEIIPNLLSLYLKLGIQSTPLSENFLEFLETLVKIAVEDNYRQFLLGKTLTEDLLMIFVQHWNEHPIIFKFIAVSLSLNCNFYVFSKIFNNISSDLAKTIEFLNILSENTPLVNDFLHIDSPFPFNSNMMNGSIVMWVRLHSNLSQIIQIVSGKHKIVFANNSNNVYVQDNEKIICKFPLGQGIEGWHLCHIRLETKRSSFSFDLNEKHVDIPLDSTTSLTLGGVDVSFDIQSLRLFRPALHKSELLYLFSLGPNMKEFLYRDFVSIAYQTPSFVIGNSFISSLYTEWVNLLYSNVEEKEIFGKKFELSISPPFQEIISMRRSAIASDNNKKETILTSLTDNTPLFSNRLQFKDFINSLEAFGGSAIIAHIIAEAILKHPDQQRGAIKLLHNLVNRFPLFHVSFVKKKLYQALGQLLWTPNLDFHVIEDYAVTFYHENIILCNVHLLKNFLFGPTLYHCNLSNLITMINRSIANGPYSDHNRSVLIKMDAFTLIIQSISNSTQHTRGFLDVLANLASSITDKTSAQTYISKLFSFIMINHLSFSLSDSNTDEAFDASTPLSEFRSRVACPASLRSTKSTVTMISLLTTLLSKYRANIDIKLMLGAFITSSVKVQISLIDLLLKNVESQNLLYIFGFVIIHLGNSSKIAQYLYAFGQAMMNPLIFRIHYITIPILYMISHEGYNEYISALASASILTLKQMKTIETICYEHMLMIIKIVEDRFLVPQIITIDSNSFSSTVSPLSNFFTVILQKCLENEDYYMLEKFFISIFAFKTIPDYRLSCVSLFLLARIIENTQNKIKSIFINFVVTFASFVFNRIYLIPGEKSELLSNILVYFIRQVLENVEDINNNETINKVFDMLDDFASLNTSNTNLILEDVKRHKKLNKNKRAFETIDRLENPTSFAPNRAKKPSFDQDLKKFEEIVLERDKKDVTALLTIVCNAISYQALHASDVTTVGVKIDTMIDTWHEVFQSLMGESSIFGDCPPKYCLNETTTDPSVRRILFPLNPAIDRVYLSYWKEKYQKPPPKVRLTLADVMQFAPSLYMEDDILFNGDAVRLAGISMLKGVIVVTKDSIKFYQKPKSDSFFEELMRIKISDLRSIRLTMFQHLPKGIIIEDNMECLFLFALETPSLRDRFVDILQGIGVKVMSGINKEELSKATQMWCEGKLSTFNYILKLNFISGRSWSDFTQFPIFPWTITDFTSETPRGFRDFRYPIFAQTSQQQKSLTDYYNATLQMNIEPYNFANYVSNVGSSLYFLIRLEPFTDELITFQSGSFDAADRTFQSMQITKELMMSSSAKSALEMVAEIYLIPELYVNTNNLVFPESPITHRDINNVVLPPWADNSPEKLVREMRKALESDQTSENLNEWIDLIWGVRRQGNLAFQRFNVLQPIIFQFDPEKYVNDRILMKAVIEQIHNCGQAPVQLFYDFHPKRNYSLQRKVTLVNVQNNLPYNDSMKMYKIKRDDDWFRLPNSYKVRICCGKIEYMHTKLAISQTGSAFSFADEIRPICIHTDNSEIVTGHKIPIINHWQATSIGLKHKATLRGHLEKISTVFISSQAKMIIAGHVDGKISTFTSDSHRFLRVLEGHLASPITKIVMCVATGNFVVVQKVKDKTVLTLFSVNGKMQTIREFDEQIKDVAVTNFPDGVHDNYFLVLTEKSLVLVKEGTLKTKDTFVLEEKPRAMSINIWNGTNVLISRDDRSLSLWTFVPQK</sequence>
<dbReference type="PANTHER" id="PTHR13743:SF112">
    <property type="entry name" value="BEACH DOMAIN-CONTAINING PROTEIN"/>
    <property type="match status" value="1"/>
</dbReference>
<feature type="domain" description="BEACH" evidence="1">
    <location>
        <begin position="1476"/>
        <end position="1762"/>
    </location>
</feature>
<dbReference type="PANTHER" id="PTHR13743">
    <property type="entry name" value="BEIGE/BEACH-RELATED"/>
    <property type="match status" value="1"/>
</dbReference>
<protein>
    <submittedName>
        <fullName evidence="3">Beige/BEACH domain containing protein</fullName>
    </submittedName>
</protein>
<dbReference type="InterPro" id="IPR050865">
    <property type="entry name" value="BEACH_Domain"/>
</dbReference>
<name>A2G2F8_TRIV3</name>
<dbReference type="InterPro" id="IPR015943">
    <property type="entry name" value="WD40/YVTN_repeat-like_dom_sf"/>
</dbReference>
<dbReference type="EMBL" id="DS114283">
    <property type="protein sequence ID" value="EAX88658.1"/>
    <property type="molecule type" value="Genomic_DNA"/>
</dbReference>
<feature type="domain" description="BEACH-type PH" evidence="2">
    <location>
        <begin position="1372"/>
        <end position="1469"/>
    </location>
</feature>
<accession>A2G2F8</accession>
<dbReference type="VEuPathDB" id="TrichDB:TVAGG3_0930510"/>
<dbReference type="InParanoid" id="A2G2F8"/>
<reference evidence="3" key="2">
    <citation type="journal article" date="2007" name="Science">
        <title>Draft genome sequence of the sexually transmitted pathogen Trichomonas vaginalis.</title>
        <authorList>
            <person name="Carlton J.M."/>
            <person name="Hirt R.P."/>
            <person name="Silva J.C."/>
            <person name="Delcher A.L."/>
            <person name="Schatz M."/>
            <person name="Zhao Q."/>
            <person name="Wortman J.R."/>
            <person name="Bidwell S.L."/>
            <person name="Alsmark U.C.M."/>
            <person name="Besteiro S."/>
            <person name="Sicheritz-Ponten T."/>
            <person name="Noel C.J."/>
            <person name="Dacks J.B."/>
            <person name="Foster P.G."/>
            <person name="Simillion C."/>
            <person name="Van de Peer Y."/>
            <person name="Miranda-Saavedra D."/>
            <person name="Barton G.J."/>
            <person name="Westrop G.D."/>
            <person name="Mueller S."/>
            <person name="Dessi D."/>
            <person name="Fiori P.L."/>
            <person name="Ren Q."/>
            <person name="Paulsen I."/>
            <person name="Zhang H."/>
            <person name="Bastida-Corcuera F.D."/>
            <person name="Simoes-Barbosa A."/>
            <person name="Brown M.T."/>
            <person name="Hayes R.D."/>
            <person name="Mukherjee M."/>
            <person name="Okumura C.Y."/>
            <person name="Schneider R."/>
            <person name="Smith A.J."/>
            <person name="Vanacova S."/>
            <person name="Villalvazo M."/>
            <person name="Haas B.J."/>
            <person name="Pertea M."/>
            <person name="Feldblyum T.V."/>
            <person name="Utterback T.R."/>
            <person name="Shu C.L."/>
            <person name="Osoegawa K."/>
            <person name="de Jong P.J."/>
            <person name="Hrdy I."/>
            <person name="Horvathova L."/>
            <person name="Zubacova Z."/>
            <person name="Dolezal P."/>
            <person name="Malik S.B."/>
            <person name="Logsdon J.M. Jr."/>
            <person name="Henze K."/>
            <person name="Gupta A."/>
            <person name="Wang C.C."/>
            <person name="Dunne R.L."/>
            <person name="Upcroft J.A."/>
            <person name="Upcroft P."/>
            <person name="White O."/>
            <person name="Salzberg S.L."/>
            <person name="Tang P."/>
            <person name="Chiu C.-H."/>
            <person name="Lee Y.-S."/>
            <person name="Embley T.M."/>
            <person name="Coombs G.H."/>
            <person name="Mottram J.C."/>
            <person name="Tachezy J."/>
            <person name="Fraser-Liggett C.M."/>
            <person name="Johnson P.J."/>
        </authorList>
    </citation>
    <scope>NUCLEOTIDE SEQUENCE [LARGE SCALE GENOMIC DNA]</scope>
    <source>
        <strain evidence="3">G3</strain>
    </source>
</reference>
<dbReference type="PROSITE" id="PS51783">
    <property type="entry name" value="PH_BEACH"/>
    <property type="match status" value="1"/>
</dbReference>
<evidence type="ECO:0000313" key="4">
    <source>
        <dbReference type="Proteomes" id="UP000001542"/>
    </source>
</evidence>